<organism evidence="1">
    <name type="scientific">Myoviridae sp. ctTOm1</name>
    <dbReference type="NCBI Taxonomy" id="2826657"/>
    <lineage>
        <taxon>Viruses</taxon>
        <taxon>Duplodnaviria</taxon>
        <taxon>Heunggongvirae</taxon>
        <taxon>Uroviricota</taxon>
        <taxon>Caudoviricetes</taxon>
    </lineage>
</organism>
<protein>
    <submittedName>
        <fullName evidence="1">Uncharacterized protein</fullName>
    </submittedName>
</protein>
<name>A0A8S5N539_9CAUD</name>
<sequence length="127" mass="13815">MLCLLHPFPRPSRKRYSSRCALHLFGIEYHLASLATDGERPFTLHGTAEKYRFAKAATTREGRPCAVPPQYAFHPARCPQALSRPSFFAQALLFPSRAGAGCRLCAAGPASHAAGAAHHAPRRFTGT</sequence>
<proteinExistence type="predicted"/>
<reference evidence="1" key="1">
    <citation type="journal article" date="2021" name="Proc. Natl. Acad. Sci. U.S.A.">
        <title>A Catalog of Tens of Thousands of Viruses from Human Metagenomes Reveals Hidden Associations with Chronic Diseases.</title>
        <authorList>
            <person name="Tisza M.J."/>
            <person name="Buck C.B."/>
        </authorList>
    </citation>
    <scope>NUCLEOTIDE SEQUENCE</scope>
    <source>
        <strain evidence="1">CtTOm1</strain>
    </source>
</reference>
<accession>A0A8S5N539</accession>
<dbReference type="EMBL" id="BK015057">
    <property type="protein sequence ID" value="DAD89291.1"/>
    <property type="molecule type" value="Genomic_DNA"/>
</dbReference>
<evidence type="ECO:0000313" key="1">
    <source>
        <dbReference type="EMBL" id="DAD89291.1"/>
    </source>
</evidence>